<protein>
    <submittedName>
        <fullName evidence="1">Uncharacterized protein</fullName>
    </submittedName>
</protein>
<comment type="caution">
    <text evidence="1">The sequence shown here is derived from an EMBL/GenBank/DDBJ whole genome shotgun (WGS) entry which is preliminary data.</text>
</comment>
<dbReference type="Proteomes" id="UP000734854">
    <property type="component" value="Unassembled WGS sequence"/>
</dbReference>
<name>A0A8J5H1R9_ZINOF</name>
<evidence type="ECO:0000313" key="2">
    <source>
        <dbReference type="Proteomes" id="UP000734854"/>
    </source>
</evidence>
<accession>A0A8J5H1R9</accession>
<sequence length="118" mass="12889">MRRSFAAGGTGRGFLASTSGPTSIGMEAVATMEDLDRILATSQALSQIVVIDWFAAHSSSPDGKSENGATSLRMLADRIRLKLRDLAGEEEKMLDDFARMRYTRNWTRMNTAALVMAS</sequence>
<dbReference type="AlphaFoldDB" id="A0A8J5H1R9"/>
<proteinExistence type="predicted"/>
<keyword evidence="2" id="KW-1185">Reference proteome</keyword>
<organism evidence="1 2">
    <name type="scientific">Zingiber officinale</name>
    <name type="common">Ginger</name>
    <name type="synonym">Amomum zingiber</name>
    <dbReference type="NCBI Taxonomy" id="94328"/>
    <lineage>
        <taxon>Eukaryota</taxon>
        <taxon>Viridiplantae</taxon>
        <taxon>Streptophyta</taxon>
        <taxon>Embryophyta</taxon>
        <taxon>Tracheophyta</taxon>
        <taxon>Spermatophyta</taxon>
        <taxon>Magnoliopsida</taxon>
        <taxon>Liliopsida</taxon>
        <taxon>Zingiberales</taxon>
        <taxon>Zingiberaceae</taxon>
        <taxon>Zingiber</taxon>
    </lineage>
</organism>
<evidence type="ECO:0000313" key="1">
    <source>
        <dbReference type="EMBL" id="KAG6518049.1"/>
    </source>
</evidence>
<dbReference type="EMBL" id="JACMSC010000006">
    <property type="protein sequence ID" value="KAG6518049.1"/>
    <property type="molecule type" value="Genomic_DNA"/>
</dbReference>
<reference evidence="1 2" key="1">
    <citation type="submission" date="2020-08" db="EMBL/GenBank/DDBJ databases">
        <title>Plant Genome Project.</title>
        <authorList>
            <person name="Zhang R.-G."/>
        </authorList>
    </citation>
    <scope>NUCLEOTIDE SEQUENCE [LARGE SCALE GENOMIC DNA]</scope>
    <source>
        <tissue evidence="1">Rhizome</tissue>
    </source>
</reference>
<gene>
    <name evidence="1" type="ORF">ZIOFF_021450</name>
</gene>